<dbReference type="InterPro" id="IPR035906">
    <property type="entry name" value="MetI-like_sf"/>
</dbReference>
<proteinExistence type="inferred from homology"/>
<feature type="transmembrane region" description="Helical" evidence="7">
    <location>
        <begin position="171"/>
        <end position="188"/>
    </location>
</feature>
<feature type="domain" description="ABC transmembrane type-1" evidence="8">
    <location>
        <begin position="64"/>
        <end position="245"/>
    </location>
</feature>
<dbReference type="InterPro" id="IPR000515">
    <property type="entry name" value="MetI-like"/>
</dbReference>
<keyword evidence="5 7" id="KW-1133">Transmembrane helix</keyword>
<evidence type="ECO:0000256" key="6">
    <source>
        <dbReference type="ARBA" id="ARBA00023136"/>
    </source>
</evidence>
<evidence type="ECO:0000256" key="2">
    <source>
        <dbReference type="ARBA" id="ARBA00022448"/>
    </source>
</evidence>
<dbReference type="CDD" id="cd06261">
    <property type="entry name" value="TM_PBP2"/>
    <property type="match status" value="1"/>
</dbReference>
<organism evidence="9 10">
    <name type="scientific">Gemmobacter megaterium</name>
    <dbReference type="NCBI Taxonomy" id="1086013"/>
    <lineage>
        <taxon>Bacteria</taxon>
        <taxon>Pseudomonadati</taxon>
        <taxon>Pseudomonadota</taxon>
        <taxon>Alphaproteobacteria</taxon>
        <taxon>Rhodobacterales</taxon>
        <taxon>Paracoccaceae</taxon>
        <taxon>Gemmobacter</taxon>
    </lineage>
</organism>
<dbReference type="SUPFAM" id="SSF161098">
    <property type="entry name" value="MetI-like"/>
    <property type="match status" value="1"/>
</dbReference>
<feature type="transmembrane region" description="Helical" evidence="7">
    <location>
        <begin position="103"/>
        <end position="125"/>
    </location>
</feature>
<dbReference type="Gene3D" id="1.10.3720.10">
    <property type="entry name" value="MetI-like"/>
    <property type="match status" value="1"/>
</dbReference>
<evidence type="ECO:0000259" key="8">
    <source>
        <dbReference type="PROSITE" id="PS50928"/>
    </source>
</evidence>
<evidence type="ECO:0000256" key="7">
    <source>
        <dbReference type="RuleBase" id="RU363032"/>
    </source>
</evidence>
<feature type="transmembrane region" description="Helical" evidence="7">
    <location>
        <begin position="68"/>
        <end position="91"/>
    </location>
</feature>
<evidence type="ECO:0000256" key="4">
    <source>
        <dbReference type="ARBA" id="ARBA00022692"/>
    </source>
</evidence>
<evidence type="ECO:0000256" key="1">
    <source>
        <dbReference type="ARBA" id="ARBA00004651"/>
    </source>
</evidence>
<dbReference type="PANTHER" id="PTHR30151:SF0">
    <property type="entry name" value="ABC TRANSPORTER PERMEASE PROTEIN MJ0413-RELATED"/>
    <property type="match status" value="1"/>
</dbReference>
<feature type="transmembrane region" description="Helical" evidence="7">
    <location>
        <begin position="226"/>
        <end position="246"/>
    </location>
</feature>
<gene>
    <name evidence="9" type="ORF">SAMN05421774_107138</name>
</gene>
<evidence type="ECO:0000256" key="3">
    <source>
        <dbReference type="ARBA" id="ARBA00022475"/>
    </source>
</evidence>
<keyword evidence="10" id="KW-1185">Reference proteome</keyword>
<comment type="subcellular location">
    <subcellularLocation>
        <location evidence="1 7">Cell membrane</location>
        <topology evidence="1 7">Multi-pass membrane protein</topology>
    </subcellularLocation>
</comment>
<evidence type="ECO:0000313" key="9">
    <source>
        <dbReference type="EMBL" id="SIT18334.1"/>
    </source>
</evidence>
<dbReference type="PANTHER" id="PTHR30151">
    <property type="entry name" value="ALKANE SULFONATE ABC TRANSPORTER-RELATED, MEMBRANE SUBUNIT"/>
    <property type="match status" value="1"/>
</dbReference>
<dbReference type="EMBL" id="FTOT01000007">
    <property type="protein sequence ID" value="SIT18334.1"/>
    <property type="molecule type" value="Genomic_DNA"/>
</dbReference>
<name>A0A1N7Q657_9RHOB</name>
<feature type="transmembrane region" description="Helical" evidence="7">
    <location>
        <begin position="12"/>
        <end position="32"/>
    </location>
</feature>
<dbReference type="PROSITE" id="PS50928">
    <property type="entry name" value="ABC_TM1"/>
    <property type="match status" value="1"/>
</dbReference>
<dbReference type="AlphaFoldDB" id="A0A1N7Q657"/>
<dbReference type="STRING" id="1086013.SAMN05421774_107138"/>
<feature type="transmembrane region" description="Helical" evidence="7">
    <location>
        <begin position="131"/>
        <end position="150"/>
    </location>
</feature>
<evidence type="ECO:0000313" key="10">
    <source>
        <dbReference type="Proteomes" id="UP000186141"/>
    </source>
</evidence>
<keyword evidence="2 7" id="KW-0813">Transport</keyword>
<dbReference type="Proteomes" id="UP000186141">
    <property type="component" value="Unassembled WGS sequence"/>
</dbReference>
<dbReference type="Pfam" id="PF00528">
    <property type="entry name" value="BPD_transp_1"/>
    <property type="match status" value="1"/>
</dbReference>
<reference evidence="9 10" key="1">
    <citation type="submission" date="2017-01" db="EMBL/GenBank/DDBJ databases">
        <authorList>
            <person name="Mah S.A."/>
            <person name="Swanson W.J."/>
            <person name="Moy G.W."/>
            <person name="Vacquier V.D."/>
        </authorList>
    </citation>
    <scope>NUCLEOTIDE SEQUENCE [LARGE SCALE GENOMIC DNA]</scope>
    <source>
        <strain evidence="9 10">DSM 26375</strain>
    </source>
</reference>
<dbReference type="GO" id="GO:0055085">
    <property type="term" value="P:transmembrane transport"/>
    <property type="evidence" value="ECO:0007669"/>
    <property type="project" value="InterPro"/>
</dbReference>
<evidence type="ECO:0000256" key="5">
    <source>
        <dbReference type="ARBA" id="ARBA00022989"/>
    </source>
</evidence>
<keyword evidence="4 7" id="KW-0812">Transmembrane</keyword>
<dbReference type="GO" id="GO:0005886">
    <property type="term" value="C:plasma membrane"/>
    <property type="evidence" value="ECO:0007669"/>
    <property type="project" value="UniProtKB-SubCell"/>
</dbReference>
<comment type="similarity">
    <text evidence="7">Belongs to the binding-protein-dependent transport system permease family.</text>
</comment>
<accession>A0A1N7Q657</accession>
<sequence>MNKVMLTRTQGLIQRAITEGGVVLVLLGWWLFSKDMPAFIMPTPQAAFGKMLEFFYDPALMRHAAISFMRVGLAVILATVLALIIGLLTRAFPILEEAVERRLLTFFNSFPSVGWAILAVIWFRISDGTVIFIQVMIILPFCLINVLEGLRQLDPELVEMGRSLTRSRRRLFLRLVLPLTMPFLIAGLRVAYGIAWKVALVSELFGAPSGLGYLLMQAQVRADATLVFACCLVIVLIFGVMDHFVLRPLARRYSVQRAA</sequence>
<keyword evidence="3" id="KW-1003">Cell membrane</keyword>
<keyword evidence="6 7" id="KW-0472">Membrane</keyword>
<protein>
    <submittedName>
        <fullName evidence="9">NitT/TauT family transport system permease protein/sulfonate transport system permease protein</fullName>
    </submittedName>
</protein>